<dbReference type="AlphaFoldDB" id="A0A1M6B8A3"/>
<organism evidence="2 3">
    <name type="scientific">Tangfeifania diversioriginum</name>
    <dbReference type="NCBI Taxonomy" id="1168035"/>
    <lineage>
        <taxon>Bacteria</taxon>
        <taxon>Pseudomonadati</taxon>
        <taxon>Bacteroidota</taxon>
        <taxon>Bacteroidia</taxon>
        <taxon>Marinilabiliales</taxon>
        <taxon>Prolixibacteraceae</taxon>
        <taxon>Tangfeifania</taxon>
    </lineage>
</organism>
<evidence type="ECO:0000256" key="1">
    <source>
        <dbReference type="SAM" id="Phobius"/>
    </source>
</evidence>
<keyword evidence="1" id="KW-0472">Membrane</keyword>
<feature type="transmembrane region" description="Helical" evidence="1">
    <location>
        <begin position="130"/>
        <end position="147"/>
    </location>
</feature>
<feature type="transmembrane region" description="Helical" evidence="1">
    <location>
        <begin position="154"/>
        <end position="177"/>
    </location>
</feature>
<gene>
    <name evidence="2" type="ORF">SAMN05444280_102115</name>
</gene>
<dbReference type="EMBL" id="FQZE01000002">
    <property type="protein sequence ID" value="SHI44703.1"/>
    <property type="molecule type" value="Genomic_DNA"/>
</dbReference>
<feature type="transmembrane region" description="Helical" evidence="1">
    <location>
        <begin position="64"/>
        <end position="85"/>
    </location>
</feature>
<protein>
    <submittedName>
        <fullName evidence="2">Putative membrane protein</fullName>
    </submittedName>
</protein>
<dbReference type="PANTHER" id="PTHR39419:SF1">
    <property type="entry name" value="SLL0814 PROTEIN"/>
    <property type="match status" value="1"/>
</dbReference>
<accession>A0A1M6B8A3</accession>
<reference evidence="2 3" key="1">
    <citation type="submission" date="2016-11" db="EMBL/GenBank/DDBJ databases">
        <authorList>
            <person name="Jaros S."/>
            <person name="Januszkiewicz K."/>
            <person name="Wedrychowicz H."/>
        </authorList>
    </citation>
    <scope>NUCLEOTIDE SEQUENCE [LARGE SCALE GENOMIC DNA]</scope>
    <source>
        <strain evidence="2 3">DSM 27063</strain>
    </source>
</reference>
<keyword evidence="1" id="KW-0812">Transmembrane</keyword>
<dbReference type="InterPro" id="IPR007354">
    <property type="entry name" value="CruF-like"/>
</dbReference>
<sequence>MLTPFALLLSAAFIIWFHKPRFSSKTLIVFGLIYVVSFVAEAIGVNTGLLFGDYIYGKGLGPKIFETPLMIGLNWLMLVYCTTVISDQLFQKEIIRLIAGPLMMVGYDLVMEQVAPGLDMWSWNGGTIPLQNYLAWFGFAFLFHLLIRKTKVSFTNALAAPVFIIQFLFFVILVLFFRLS</sequence>
<evidence type="ECO:0000313" key="3">
    <source>
        <dbReference type="Proteomes" id="UP000184050"/>
    </source>
</evidence>
<dbReference type="STRING" id="1168035.SAMN05444280_102115"/>
<dbReference type="Pfam" id="PF04240">
    <property type="entry name" value="Caroten_synth"/>
    <property type="match status" value="1"/>
</dbReference>
<name>A0A1M6B8A3_9BACT</name>
<evidence type="ECO:0000313" key="2">
    <source>
        <dbReference type="EMBL" id="SHI44703.1"/>
    </source>
</evidence>
<keyword evidence="3" id="KW-1185">Reference proteome</keyword>
<feature type="transmembrane region" description="Helical" evidence="1">
    <location>
        <begin position="27"/>
        <end position="52"/>
    </location>
</feature>
<dbReference type="PANTHER" id="PTHR39419">
    <property type="entry name" value="SLL0814 PROTEIN"/>
    <property type="match status" value="1"/>
</dbReference>
<keyword evidence="1" id="KW-1133">Transmembrane helix</keyword>
<proteinExistence type="predicted"/>
<dbReference type="Proteomes" id="UP000184050">
    <property type="component" value="Unassembled WGS sequence"/>
</dbReference>